<keyword evidence="3" id="KW-1185">Reference proteome</keyword>
<name>A0ABS1D4N8_9PROT</name>
<evidence type="ECO:0000313" key="3">
    <source>
        <dbReference type="Proteomes" id="UP000697995"/>
    </source>
</evidence>
<gene>
    <name evidence="2" type="ORF">CKO45_25230</name>
</gene>
<feature type="compositionally biased region" description="Low complexity" evidence="1">
    <location>
        <begin position="99"/>
        <end position="111"/>
    </location>
</feature>
<feature type="region of interest" description="Disordered" evidence="1">
    <location>
        <begin position="79"/>
        <end position="111"/>
    </location>
</feature>
<organism evidence="2 3">
    <name type="scientific">Paracraurococcus ruber</name>
    <dbReference type="NCBI Taxonomy" id="77675"/>
    <lineage>
        <taxon>Bacteria</taxon>
        <taxon>Pseudomonadati</taxon>
        <taxon>Pseudomonadota</taxon>
        <taxon>Alphaproteobacteria</taxon>
        <taxon>Acetobacterales</taxon>
        <taxon>Roseomonadaceae</taxon>
        <taxon>Paracraurococcus</taxon>
    </lineage>
</organism>
<protein>
    <submittedName>
        <fullName evidence="2">Uncharacterized protein</fullName>
    </submittedName>
</protein>
<comment type="caution">
    <text evidence="2">The sequence shown here is derived from an EMBL/GenBank/DDBJ whole genome shotgun (WGS) entry which is preliminary data.</text>
</comment>
<sequence length="111" mass="11864">MSETAVLTDARGRRLTFHVLDALEQLHISKALAAAAMNFIVGHMAKCAAMVAATDGLPMTAPINEKQIEVARCDRGRSYSRTAAGGRSGAPPRHDRSRSSGWVVLSSKSSR</sequence>
<accession>A0ABS1D4N8</accession>
<reference evidence="2 3" key="1">
    <citation type="journal article" date="2020" name="Microorganisms">
        <title>Osmotic Adaptation and Compatible Solute Biosynthesis of Phototrophic Bacteria as Revealed from Genome Analyses.</title>
        <authorList>
            <person name="Imhoff J.F."/>
            <person name="Rahn T."/>
            <person name="Kunzel S."/>
            <person name="Keller A."/>
            <person name="Neulinger S.C."/>
        </authorList>
    </citation>
    <scope>NUCLEOTIDE SEQUENCE [LARGE SCALE GENOMIC DNA]</scope>
    <source>
        <strain evidence="2 3">DSM 15382</strain>
    </source>
</reference>
<evidence type="ECO:0000256" key="1">
    <source>
        <dbReference type="SAM" id="MobiDB-lite"/>
    </source>
</evidence>
<dbReference type="EMBL" id="NRSG01000317">
    <property type="protein sequence ID" value="MBK1661516.1"/>
    <property type="molecule type" value="Genomic_DNA"/>
</dbReference>
<dbReference type="Proteomes" id="UP000697995">
    <property type="component" value="Unassembled WGS sequence"/>
</dbReference>
<dbReference type="RefSeq" id="WP_133222831.1">
    <property type="nucleotide sequence ID" value="NZ_NRSG01000317.1"/>
</dbReference>
<proteinExistence type="predicted"/>
<evidence type="ECO:0000313" key="2">
    <source>
        <dbReference type="EMBL" id="MBK1661516.1"/>
    </source>
</evidence>